<evidence type="ECO:0008006" key="4">
    <source>
        <dbReference type="Google" id="ProtNLM"/>
    </source>
</evidence>
<evidence type="ECO:0000313" key="3">
    <source>
        <dbReference type="Proteomes" id="UP000596742"/>
    </source>
</evidence>
<keyword evidence="3" id="KW-1185">Reference proteome</keyword>
<organism evidence="2 3">
    <name type="scientific">Mytilus galloprovincialis</name>
    <name type="common">Mediterranean mussel</name>
    <dbReference type="NCBI Taxonomy" id="29158"/>
    <lineage>
        <taxon>Eukaryota</taxon>
        <taxon>Metazoa</taxon>
        <taxon>Spiralia</taxon>
        <taxon>Lophotrochozoa</taxon>
        <taxon>Mollusca</taxon>
        <taxon>Bivalvia</taxon>
        <taxon>Autobranchia</taxon>
        <taxon>Pteriomorphia</taxon>
        <taxon>Mytilida</taxon>
        <taxon>Mytiloidea</taxon>
        <taxon>Mytilidae</taxon>
        <taxon>Mytilinae</taxon>
        <taxon>Mytilus</taxon>
    </lineage>
</organism>
<dbReference type="Proteomes" id="UP000596742">
    <property type="component" value="Unassembled WGS sequence"/>
</dbReference>
<evidence type="ECO:0000313" key="2">
    <source>
        <dbReference type="EMBL" id="VDI12918.1"/>
    </source>
</evidence>
<proteinExistence type="predicted"/>
<evidence type="ECO:0000256" key="1">
    <source>
        <dbReference type="SAM" id="MobiDB-lite"/>
    </source>
</evidence>
<protein>
    <recommendedName>
        <fullName evidence="4">DZIP3-like HEPN domain-containing protein</fullName>
    </recommendedName>
</protein>
<gene>
    <name evidence="2" type="ORF">MGAL_10B007589</name>
</gene>
<dbReference type="AlphaFoldDB" id="A0A8B6D0Q3"/>
<accession>A0A8B6D0Q3</accession>
<feature type="region of interest" description="Disordered" evidence="1">
    <location>
        <begin position="485"/>
        <end position="525"/>
    </location>
</feature>
<sequence>MGDVDSDEHLRIFKCLIDTGSHVLRNAVVIKLLNNNSIGFVQYLENNKHQFYHQFEKKRWRKCCLRSPHGCVFPGTMDKKIFNKMYNKTAEQNTQDCLDRFETNAGISLDELDLSDLNFFLWNSSSLSTLEGNSLMNIMSIRSAICHPSSSHSYSVDELEKYWSDLESAVVLLAEPKCYKDIVEMQVETLKNCKLNGIESAKVIEKMKAESNKILHAIQTVTPLKIDDIEKLITDRNCELEKCLKSEINKTKSYMNDTFQEFKDEFMELKTILIGYIDKQKVDLVMNTGQIEKSIESPDNKKVDFTATVNQTHVTADKENEIIENLPPEIKIQTKNDCLSEEAVTETIEITGKKVNSIILELKATPGILHSVENFKAAILTLVRVMQKVGGIDADIEDTVTVNLKVESPLTEDQFAVVKCLFAKEWNADNDTTQLPETSEVFQLETTKPLTKTFCQLCDNKDMRIKALEEQNEKHEIVIMRNMLGGKKKAGRSTGGKRTAGRSTGGKKKAGRSTGGKKRAESVSEKLGTIQKELRSSNISSLELEKAYRLLIQQDDTDMISVSEKLGTIQKELRSSNISSLELEKAYHVETIDTDSGIGSNLEHSQASSGINFHFR</sequence>
<comment type="caution">
    <text evidence="2">The sequence shown here is derived from an EMBL/GenBank/DDBJ whole genome shotgun (WGS) entry which is preliminary data.</text>
</comment>
<name>A0A8B6D0Q3_MYTGA</name>
<feature type="compositionally biased region" description="Basic residues" evidence="1">
    <location>
        <begin position="505"/>
        <end position="517"/>
    </location>
</feature>
<reference evidence="2" key="1">
    <citation type="submission" date="2018-11" db="EMBL/GenBank/DDBJ databases">
        <authorList>
            <person name="Alioto T."/>
            <person name="Alioto T."/>
        </authorList>
    </citation>
    <scope>NUCLEOTIDE SEQUENCE</scope>
</reference>
<dbReference type="EMBL" id="UYJE01002696">
    <property type="protein sequence ID" value="VDI12918.1"/>
    <property type="molecule type" value="Genomic_DNA"/>
</dbReference>